<reference evidence="4 5" key="1">
    <citation type="submission" date="2024-05" db="EMBL/GenBank/DDBJ databases">
        <title>Three bacterial strains, DH-69, EH-24, and ECK-19 isolated from coastal sediments.</title>
        <authorList>
            <person name="Ye Y.-Q."/>
            <person name="Du Z.-J."/>
        </authorList>
    </citation>
    <scope>NUCLEOTIDE SEQUENCE [LARGE SCALE GENOMIC DNA]</scope>
    <source>
        <strain evidence="4 5">ECK-19</strain>
    </source>
</reference>
<evidence type="ECO:0000259" key="3">
    <source>
        <dbReference type="SMART" id="SM01119"/>
    </source>
</evidence>
<dbReference type="InterPro" id="IPR026956">
    <property type="entry name" value="D-ser_dehydrat-like_dom"/>
</dbReference>
<name>A0ABV3Z6W0_9PROT</name>
<dbReference type="Pfam" id="PF14031">
    <property type="entry name" value="D-ser_dehydrat"/>
    <property type="match status" value="1"/>
</dbReference>
<evidence type="ECO:0000313" key="5">
    <source>
        <dbReference type="Proteomes" id="UP001560685"/>
    </source>
</evidence>
<dbReference type="EMBL" id="JBEHZE010000002">
    <property type="protein sequence ID" value="MEX6634551.1"/>
    <property type="molecule type" value="Genomic_DNA"/>
</dbReference>
<dbReference type="Proteomes" id="UP001560685">
    <property type="component" value="Unassembled WGS sequence"/>
</dbReference>
<dbReference type="SUPFAM" id="SSF51419">
    <property type="entry name" value="PLP-binding barrel"/>
    <property type="match status" value="1"/>
</dbReference>
<dbReference type="InterPro" id="IPR042208">
    <property type="entry name" value="D-ser_dehydrat-like_sf"/>
</dbReference>
<dbReference type="InterPro" id="IPR001608">
    <property type="entry name" value="Ala_racemase_N"/>
</dbReference>
<comment type="caution">
    <text evidence="4">The sequence shown here is derived from an EMBL/GenBank/DDBJ whole genome shotgun (WGS) entry which is preliminary data.</text>
</comment>
<dbReference type="Gene3D" id="3.20.20.10">
    <property type="entry name" value="Alanine racemase"/>
    <property type="match status" value="1"/>
</dbReference>
<keyword evidence="2" id="KW-0456">Lyase</keyword>
<dbReference type="EC" id="5.1.1.1" evidence="4"/>
<evidence type="ECO:0000256" key="2">
    <source>
        <dbReference type="ARBA" id="ARBA00023239"/>
    </source>
</evidence>
<dbReference type="PANTHER" id="PTHR28004:SF8">
    <property type="entry name" value="D-SERINE DEAMINASE"/>
    <property type="match status" value="1"/>
</dbReference>
<keyword evidence="4" id="KW-0413">Isomerase</keyword>
<feature type="domain" description="D-serine dehydratase-like" evidence="3">
    <location>
        <begin position="317"/>
        <end position="416"/>
    </location>
</feature>
<dbReference type="InterPro" id="IPR029066">
    <property type="entry name" value="PLP-binding_barrel"/>
</dbReference>
<organism evidence="4 5">
    <name type="scientific">Hyphococcus lacteus</name>
    <dbReference type="NCBI Taxonomy" id="3143536"/>
    <lineage>
        <taxon>Bacteria</taxon>
        <taxon>Pseudomonadati</taxon>
        <taxon>Pseudomonadota</taxon>
        <taxon>Alphaproteobacteria</taxon>
        <taxon>Parvularculales</taxon>
        <taxon>Parvularculaceae</taxon>
        <taxon>Hyphococcus</taxon>
    </lineage>
</organism>
<dbReference type="PANTHER" id="PTHR28004">
    <property type="entry name" value="ZGC:162816-RELATED"/>
    <property type="match status" value="1"/>
</dbReference>
<dbReference type="GO" id="GO:0008784">
    <property type="term" value="F:alanine racemase activity"/>
    <property type="evidence" value="ECO:0007669"/>
    <property type="project" value="UniProtKB-EC"/>
</dbReference>
<dbReference type="InterPro" id="IPR051466">
    <property type="entry name" value="D-amino_acid_metab_enzyme"/>
</dbReference>
<dbReference type="SMART" id="SM01119">
    <property type="entry name" value="D-ser_dehydrat"/>
    <property type="match status" value="1"/>
</dbReference>
<dbReference type="Gene3D" id="2.40.37.20">
    <property type="entry name" value="D-serine dehydratase-like domain"/>
    <property type="match status" value="1"/>
</dbReference>
<evidence type="ECO:0000313" key="4">
    <source>
        <dbReference type="EMBL" id="MEX6634551.1"/>
    </source>
</evidence>
<accession>A0ABV3Z6W0</accession>
<dbReference type="Pfam" id="PF01168">
    <property type="entry name" value="Ala_racemase_N"/>
    <property type="match status" value="1"/>
</dbReference>
<keyword evidence="5" id="KW-1185">Reference proteome</keyword>
<sequence length="429" mass="47823">MRHPLSIPEVMLNGCYKGIPGHTPPFPLDKISDRNWNILKGDMTFPCAVLRSSALERNQMWMKRFLEQEDAVLCPHGKTTMSPELFSLQLKGGAWGLTAATIQQIQTYRAFDVQRILHANQLVGMAEIDYVCKELNENPSFDFYTLVDSPALVRILSDRAEINQTNLQVLIEVGQAGARTGVRSIDQAKAVCDAIAESPRIKLRGIETYEGIIQGPNDEEIETAIEALYSTLSQVAIMAESRGFFNQGPVILSGGGSAYYDMAARGVAAVPLQTERLHVIRSGCYLTHDAKWLDDYFQRMQIRTEVVGEPLNPPQEAIELWANIHSIPESGRCFATLGKRDASHDIHLPALKKWFRPGEHSQPTKLDGHKIVALNDQHAYIDMPANSPLAIGDMVAMGISHPCTTFDKWRFMPIVDDDYSVIAGISTWF</sequence>
<evidence type="ECO:0000256" key="1">
    <source>
        <dbReference type="ARBA" id="ARBA00005323"/>
    </source>
</evidence>
<dbReference type="RefSeq" id="WP_369314597.1">
    <property type="nucleotide sequence ID" value="NZ_JBEHZE010000002.1"/>
</dbReference>
<protein>
    <submittedName>
        <fullName evidence="4">Alanine racemase</fullName>
        <ecNumber evidence="4">5.1.1.1</ecNumber>
    </submittedName>
</protein>
<comment type="similarity">
    <text evidence="1">Belongs to the DSD1 family.</text>
</comment>
<proteinExistence type="inferred from homology"/>
<gene>
    <name evidence="4" type="ORF">ABFZ84_13430</name>
</gene>